<dbReference type="SUPFAM" id="SSF53649">
    <property type="entry name" value="Alkaline phosphatase-like"/>
    <property type="match status" value="1"/>
</dbReference>
<dbReference type="EMBL" id="CP036339">
    <property type="protein sequence ID" value="QDT73549.1"/>
    <property type="molecule type" value="Genomic_DNA"/>
</dbReference>
<dbReference type="Pfam" id="PF07394">
    <property type="entry name" value="DUF1501"/>
    <property type="match status" value="1"/>
</dbReference>
<proteinExistence type="predicted"/>
<name>A0A517TYU7_9BACT</name>
<gene>
    <name evidence="1" type="ORF">I41_27380</name>
</gene>
<evidence type="ECO:0008006" key="3">
    <source>
        <dbReference type="Google" id="ProtNLM"/>
    </source>
</evidence>
<dbReference type="PANTHER" id="PTHR43737:SF1">
    <property type="entry name" value="DUF1501 DOMAIN-CONTAINING PROTEIN"/>
    <property type="match status" value="1"/>
</dbReference>
<dbReference type="PROSITE" id="PS51318">
    <property type="entry name" value="TAT"/>
    <property type="match status" value="1"/>
</dbReference>
<dbReference type="Proteomes" id="UP000317909">
    <property type="component" value="Chromosome"/>
</dbReference>
<keyword evidence="2" id="KW-1185">Reference proteome</keyword>
<dbReference type="InterPro" id="IPR017850">
    <property type="entry name" value="Alkaline_phosphatase_core_sf"/>
</dbReference>
<dbReference type="OrthoDB" id="127333at2"/>
<dbReference type="InterPro" id="IPR006311">
    <property type="entry name" value="TAT_signal"/>
</dbReference>
<dbReference type="AlphaFoldDB" id="A0A517TYU7"/>
<protein>
    <recommendedName>
        <fullName evidence="3">DUF1501 domain-containing protein</fullName>
    </recommendedName>
</protein>
<sequence>MAASHFSRRHFLSQQAFGLGGLALNWLLEQDRARAAPAKPLNERTSFALHPRPPAREPHATAMISMFMQGGPSHLDLFDPKPELTRRHLQNFTGEIKYDDTAGASTKLFASPWKFRKHGQCGMELSELVPHLGAVADDICLIRSMKTGVNNHDQSINALNTGEILPGRPSLGSWLAYALGCETQNLPAFTALTDPGGLPVGGVNNWQNGWLPSLYQGTVIRPQEPRILNLDPPQRLQGQAQQRLLSYLDAINREHLAAHSNEWDLAARIESYERAARMQVAAKDVLDLSRESAAIHKLYGIDEPATREFGTRCLIARRLVERGVRFVQIFTGNQTWDHHNGIEKSLPEICRMTDKPSAALVADLKQRGLLDTTLVHWGGEMGRLPVIENENNVGRDHNTYGFSMWLAGGGVQGGCVHGATDELGHHAVQDIVTHHDYHATLLHLFGLDPRQVSFPRTTGVGALLDGQNGDVVNAILKSPCRRVRQENLSRHVSQIHPSA</sequence>
<accession>A0A517TYU7</accession>
<reference evidence="1 2" key="1">
    <citation type="submission" date="2019-02" db="EMBL/GenBank/DDBJ databases">
        <title>Deep-cultivation of Planctomycetes and their phenomic and genomic characterization uncovers novel biology.</title>
        <authorList>
            <person name="Wiegand S."/>
            <person name="Jogler M."/>
            <person name="Boedeker C."/>
            <person name="Pinto D."/>
            <person name="Vollmers J."/>
            <person name="Rivas-Marin E."/>
            <person name="Kohn T."/>
            <person name="Peeters S.H."/>
            <person name="Heuer A."/>
            <person name="Rast P."/>
            <person name="Oberbeckmann S."/>
            <person name="Bunk B."/>
            <person name="Jeske O."/>
            <person name="Meyerdierks A."/>
            <person name="Storesund J.E."/>
            <person name="Kallscheuer N."/>
            <person name="Luecker S."/>
            <person name="Lage O.M."/>
            <person name="Pohl T."/>
            <person name="Merkel B.J."/>
            <person name="Hornburger P."/>
            <person name="Mueller R.-W."/>
            <person name="Bruemmer F."/>
            <person name="Labrenz M."/>
            <person name="Spormann A.M."/>
            <person name="Op den Camp H."/>
            <person name="Overmann J."/>
            <person name="Amann R."/>
            <person name="Jetten M.S.M."/>
            <person name="Mascher T."/>
            <person name="Medema M.H."/>
            <person name="Devos D.P."/>
            <person name="Kaster A.-K."/>
            <person name="Ovreas L."/>
            <person name="Rohde M."/>
            <person name="Galperin M.Y."/>
            <person name="Jogler C."/>
        </authorList>
    </citation>
    <scope>NUCLEOTIDE SEQUENCE [LARGE SCALE GENOMIC DNA]</scope>
    <source>
        <strain evidence="1 2">I41</strain>
    </source>
</reference>
<evidence type="ECO:0000313" key="1">
    <source>
        <dbReference type="EMBL" id="QDT73549.1"/>
    </source>
</evidence>
<dbReference type="InterPro" id="IPR010869">
    <property type="entry name" value="DUF1501"/>
</dbReference>
<organism evidence="1 2">
    <name type="scientific">Lacipirellula limnantheis</name>
    <dbReference type="NCBI Taxonomy" id="2528024"/>
    <lineage>
        <taxon>Bacteria</taxon>
        <taxon>Pseudomonadati</taxon>
        <taxon>Planctomycetota</taxon>
        <taxon>Planctomycetia</taxon>
        <taxon>Pirellulales</taxon>
        <taxon>Lacipirellulaceae</taxon>
        <taxon>Lacipirellula</taxon>
    </lineage>
</organism>
<dbReference type="PANTHER" id="PTHR43737">
    <property type="entry name" value="BLL7424 PROTEIN"/>
    <property type="match status" value="1"/>
</dbReference>
<evidence type="ECO:0000313" key="2">
    <source>
        <dbReference type="Proteomes" id="UP000317909"/>
    </source>
</evidence>
<dbReference type="RefSeq" id="WP_145433127.1">
    <property type="nucleotide sequence ID" value="NZ_CP036339.1"/>
</dbReference>
<dbReference type="KEGG" id="llh:I41_27380"/>